<dbReference type="PIRSF" id="PIRSF006648">
    <property type="entry name" value="DrrB"/>
    <property type="match status" value="1"/>
</dbReference>
<protein>
    <recommendedName>
        <fullName evidence="6">Transport permease protein</fullName>
    </recommendedName>
</protein>
<keyword evidence="9" id="KW-1185">Reference proteome</keyword>
<evidence type="ECO:0000313" key="8">
    <source>
        <dbReference type="EMBL" id="GAA3814301.1"/>
    </source>
</evidence>
<evidence type="ECO:0000256" key="1">
    <source>
        <dbReference type="ARBA" id="ARBA00004141"/>
    </source>
</evidence>
<evidence type="ECO:0000256" key="3">
    <source>
        <dbReference type="ARBA" id="ARBA00022989"/>
    </source>
</evidence>
<evidence type="ECO:0000259" key="7">
    <source>
        <dbReference type="PROSITE" id="PS51012"/>
    </source>
</evidence>
<comment type="caution">
    <text evidence="8">The sequence shown here is derived from an EMBL/GenBank/DDBJ whole genome shotgun (WGS) entry which is preliminary data.</text>
</comment>
<dbReference type="InterPro" id="IPR000412">
    <property type="entry name" value="ABC_2_transport"/>
</dbReference>
<keyword evidence="6" id="KW-1003">Cell membrane</keyword>
<keyword evidence="4 6" id="KW-0472">Membrane</keyword>
<dbReference type="EMBL" id="BAABAH010000004">
    <property type="protein sequence ID" value="GAA3814301.1"/>
    <property type="molecule type" value="Genomic_DNA"/>
</dbReference>
<gene>
    <name evidence="8" type="ORF">GCM10022242_15610</name>
</gene>
<feature type="transmembrane region" description="Helical" evidence="6">
    <location>
        <begin position="180"/>
        <end position="203"/>
    </location>
</feature>
<reference evidence="9" key="1">
    <citation type="journal article" date="2019" name="Int. J. Syst. Evol. Microbiol.">
        <title>The Global Catalogue of Microorganisms (GCM) 10K type strain sequencing project: providing services to taxonomists for standard genome sequencing and annotation.</title>
        <authorList>
            <consortium name="The Broad Institute Genomics Platform"/>
            <consortium name="The Broad Institute Genome Sequencing Center for Infectious Disease"/>
            <person name="Wu L."/>
            <person name="Ma J."/>
        </authorList>
    </citation>
    <scope>NUCLEOTIDE SEQUENCE [LARGE SCALE GENOMIC DNA]</scope>
    <source>
        <strain evidence="9">JCM 16953</strain>
    </source>
</reference>
<accession>A0ABP7IBM8</accession>
<feature type="transmembrane region" description="Helical" evidence="6">
    <location>
        <begin position="239"/>
        <end position="256"/>
    </location>
</feature>
<keyword evidence="5" id="KW-0046">Antibiotic resistance</keyword>
<feature type="transmembrane region" description="Helical" evidence="6">
    <location>
        <begin position="33"/>
        <end position="53"/>
    </location>
</feature>
<evidence type="ECO:0000256" key="5">
    <source>
        <dbReference type="ARBA" id="ARBA00023251"/>
    </source>
</evidence>
<comment type="caution">
    <text evidence="6">Lacks conserved residue(s) required for the propagation of feature annotation.</text>
</comment>
<evidence type="ECO:0000256" key="2">
    <source>
        <dbReference type="ARBA" id="ARBA00022692"/>
    </source>
</evidence>
<sequence>MRIVIDRLRNDARLLSVGGAISFRALFNWMSPWIYVPSLLLAPIFQILLFAYLGRGAGVGDDQFYVVGNAVQYSAIPCLFAMGQTVAGERQNQTLGLVLTSPAARIPLFVGRSIPVIVNGWITTLVSLLVGGLLLGVTFAPSELAGIALVLLVASASCTGLGLVLAAIDLRVREGAVINNIVFGFLLLFTGANIALSTLPGWMAHVGGVLPLTHAIEASRQLAAGRSLGSVGGLVGKELGIGLVCVLVGLLALRLMEESSRRRATLELL</sequence>
<feature type="transmembrane region" description="Helical" evidence="6">
    <location>
        <begin position="145"/>
        <end position="168"/>
    </location>
</feature>
<evidence type="ECO:0000313" key="9">
    <source>
        <dbReference type="Proteomes" id="UP001501821"/>
    </source>
</evidence>
<dbReference type="PROSITE" id="PS51012">
    <property type="entry name" value="ABC_TM2"/>
    <property type="match status" value="1"/>
</dbReference>
<dbReference type="Pfam" id="PF01061">
    <property type="entry name" value="ABC2_membrane"/>
    <property type="match status" value="1"/>
</dbReference>
<feature type="domain" description="ABC transmembrane type-2" evidence="7">
    <location>
        <begin position="29"/>
        <end position="256"/>
    </location>
</feature>
<dbReference type="InterPro" id="IPR013525">
    <property type="entry name" value="ABC2_TM"/>
</dbReference>
<proteinExistence type="inferred from homology"/>
<name>A0ABP7IBM8_9ACTN</name>
<dbReference type="InterPro" id="IPR051784">
    <property type="entry name" value="Nod_factor_ABC_transporter"/>
</dbReference>
<evidence type="ECO:0000256" key="4">
    <source>
        <dbReference type="ARBA" id="ARBA00023136"/>
    </source>
</evidence>
<dbReference type="InterPro" id="IPR047817">
    <property type="entry name" value="ABC2_TM_bact-type"/>
</dbReference>
<comment type="similarity">
    <text evidence="6">Belongs to the ABC-2 integral membrane protein family.</text>
</comment>
<feature type="transmembrane region" description="Helical" evidence="6">
    <location>
        <begin position="116"/>
        <end position="139"/>
    </location>
</feature>
<keyword evidence="2 6" id="KW-0812">Transmembrane</keyword>
<organism evidence="8 9">
    <name type="scientific">Nocardioides panacisoli</name>
    <dbReference type="NCBI Taxonomy" id="627624"/>
    <lineage>
        <taxon>Bacteria</taxon>
        <taxon>Bacillati</taxon>
        <taxon>Actinomycetota</taxon>
        <taxon>Actinomycetes</taxon>
        <taxon>Propionibacteriales</taxon>
        <taxon>Nocardioidaceae</taxon>
        <taxon>Nocardioides</taxon>
    </lineage>
</organism>
<dbReference type="Proteomes" id="UP001501821">
    <property type="component" value="Unassembled WGS sequence"/>
</dbReference>
<evidence type="ECO:0000256" key="6">
    <source>
        <dbReference type="RuleBase" id="RU361157"/>
    </source>
</evidence>
<dbReference type="PANTHER" id="PTHR43229:SF6">
    <property type="entry name" value="ABC-TYPE MULTIDRUG TRANSPORT SYSTEM, PERMEASE COMPONENT"/>
    <property type="match status" value="1"/>
</dbReference>
<dbReference type="PANTHER" id="PTHR43229">
    <property type="entry name" value="NODULATION PROTEIN J"/>
    <property type="match status" value="1"/>
</dbReference>
<keyword evidence="3 6" id="KW-1133">Transmembrane helix</keyword>
<comment type="subcellular location">
    <subcellularLocation>
        <location evidence="6">Cell membrane</location>
        <topology evidence="6">Multi-pass membrane protein</topology>
    </subcellularLocation>
    <subcellularLocation>
        <location evidence="1">Membrane</location>
        <topology evidence="1">Multi-pass membrane protein</topology>
    </subcellularLocation>
</comment>
<keyword evidence="6" id="KW-0813">Transport</keyword>